<dbReference type="AlphaFoldDB" id="A0A166DRH0"/>
<feature type="repeat" description="PPR" evidence="3">
    <location>
        <begin position="366"/>
        <end position="400"/>
    </location>
</feature>
<dbReference type="InterPro" id="IPR011990">
    <property type="entry name" value="TPR-like_helical_dom_sf"/>
</dbReference>
<dbReference type="InterPro" id="IPR002885">
    <property type="entry name" value="PPR_rpt"/>
</dbReference>
<evidence type="ECO:0000256" key="2">
    <source>
        <dbReference type="ARBA" id="ARBA00022737"/>
    </source>
</evidence>
<keyword evidence="2" id="KW-0677">Repeat</keyword>
<sequence length="603" mass="69016">MATYTRARTFLTRLHPSRYTLHKLHFSTLTSPLNYAAGEFSDKTQINVNETKILNELSNLLPIRHKNNHIQAEFTANTEVTVNCRSVDDFLLPEEKLRGVFLQKLKGKAAIEQALDNVDVELSSELVAKVVNRGCLSGEAMVRFFEWARNRDEIGERIDVYNVIVKALGRRKCFDHVMEMLSEMRLRGVIPNYETLFVVMDSFVKGKQVSRAIKMFLCLDEFGWKRDTEALNVVLGCLCKRSYLCSACLLVKKMKGKVEFSVVTYNIVMSGWARCGNVGEFEKWLEAMVGDGFEPDSCTHSYLIECLGRAGRMDEAVEIFENLEKDGCVADICVYNAMMFNFLQIGDCDGCLRYYERMLRVKCDPNMDTYVRIIYGFLKARRVSDAIEMFDEMIGRGIIPNTGTVTSFIELLCSYGPPHAMLMIYKKARKAGCIISLSAYKLLLMRLARFGKCGMMLNIWDEMQESRYYSDVEVYQHIIIGLCNNGQLENAVLVMEECLRKVFCSGLNVAQVDRSIWNEMQESGYSSYVKAHQHLIIGLCNNGQLSNAILVMEESLCKGFCPRRLVCRRLNYKMLTSNKVEAAYKLSLRVAQQNENARKQWHE</sequence>
<dbReference type="PROSITE" id="PS51375">
    <property type="entry name" value="PPR"/>
    <property type="match status" value="5"/>
</dbReference>
<organism evidence="4">
    <name type="scientific">Daucus carota subsp. sativus</name>
    <name type="common">Carrot</name>
    <dbReference type="NCBI Taxonomy" id="79200"/>
    <lineage>
        <taxon>Eukaryota</taxon>
        <taxon>Viridiplantae</taxon>
        <taxon>Streptophyta</taxon>
        <taxon>Embryophyta</taxon>
        <taxon>Tracheophyta</taxon>
        <taxon>Spermatophyta</taxon>
        <taxon>Magnoliopsida</taxon>
        <taxon>eudicotyledons</taxon>
        <taxon>Gunneridae</taxon>
        <taxon>Pentapetalae</taxon>
        <taxon>asterids</taxon>
        <taxon>campanulids</taxon>
        <taxon>Apiales</taxon>
        <taxon>Apiaceae</taxon>
        <taxon>Apioideae</taxon>
        <taxon>Scandiceae</taxon>
        <taxon>Daucinae</taxon>
        <taxon>Daucus</taxon>
        <taxon>Daucus sect. Daucus</taxon>
    </lineage>
</organism>
<gene>
    <name evidence="4" type="ORF">DCAR_006421</name>
</gene>
<dbReference type="Pfam" id="PF01535">
    <property type="entry name" value="PPR"/>
    <property type="match status" value="4"/>
</dbReference>
<proteinExistence type="inferred from homology"/>
<evidence type="ECO:0000313" key="4">
    <source>
        <dbReference type="EMBL" id="KZN05584.1"/>
    </source>
</evidence>
<dbReference type="Gene3D" id="1.25.40.10">
    <property type="entry name" value="Tetratricopeptide repeat domain"/>
    <property type="match status" value="4"/>
</dbReference>
<dbReference type="Pfam" id="PF13041">
    <property type="entry name" value="PPR_2"/>
    <property type="match status" value="2"/>
</dbReference>
<dbReference type="EMBL" id="LNRQ01000002">
    <property type="protein sequence ID" value="KZN05584.1"/>
    <property type="molecule type" value="Genomic_DNA"/>
</dbReference>
<dbReference type="OMA" id="MLSDNCE"/>
<comment type="similarity">
    <text evidence="1">Belongs to the PPR family. P subfamily.</text>
</comment>
<comment type="caution">
    <text evidence="4">The sequence shown here is derived from an EMBL/GenBank/DDBJ whole genome shotgun (WGS) entry which is preliminary data.</text>
</comment>
<feature type="repeat" description="PPR" evidence="3">
    <location>
        <begin position="261"/>
        <end position="295"/>
    </location>
</feature>
<dbReference type="InterPro" id="IPR050872">
    <property type="entry name" value="PPR_P_subfamily"/>
</dbReference>
<accession>A0A166DRH0</accession>
<dbReference type="PANTHER" id="PTHR46128">
    <property type="entry name" value="MITOCHONDRIAL GROUP I INTRON SPLICING FACTOR CCM1"/>
    <property type="match status" value="1"/>
</dbReference>
<name>A0A166DRH0_DAUCS</name>
<feature type="repeat" description="PPR" evidence="3">
    <location>
        <begin position="296"/>
        <end position="330"/>
    </location>
</feature>
<dbReference type="STRING" id="79200.A0A166DRH0"/>
<dbReference type="NCBIfam" id="TIGR00756">
    <property type="entry name" value="PPR"/>
    <property type="match status" value="5"/>
</dbReference>
<evidence type="ECO:0008006" key="5">
    <source>
        <dbReference type="Google" id="ProtNLM"/>
    </source>
</evidence>
<dbReference type="PANTHER" id="PTHR46128:SF346">
    <property type="entry name" value="PENTACOTRIPEPTIDE-REPEAT REGION OF PRORP DOMAIN-CONTAINING PROTEIN"/>
    <property type="match status" value="1"/>
</dbReference>
<protein>
    <recommendedName>
        <fullName evidence="5">Pentacotripeptide-repeat region of PRORP domain-containing protein</fullName>
    </recommendedName>
</protein>
<feature type="repeat" description="PPR" evidence="3">
    <location>
        <begin position="331"/>
        <end position="365"/>
    </location>
</feature>
<feature type="repeat" description="PPR" evidence="3">
    <location>
        <begin position="157"/>
        <end position="191"/>
    </location>
</feature>
<reference evidence="4" key="1">
    <citation type="journal article" date="2016" name="Nat. Genet.">
        <title>A high-quality carrot genome assembly provides new insights into carotenoid accumulation and asterid genome evolution.</title>
        <authorList>
            <person name="Iorizzo M."/>
            <person name="Ellison S."/>
            <person name="Senalik D."/>
            <person name="Zeng P."/>
            <person name="Satapoomin P."/>
            <person name="Huang J."/>
            <person name="Bowman M."/>
            <person name="Iovene M."/>
            <person name="Sanseverino W."/>
            <person name="Cavagnaro P."/>
            <person name="Yildiz M."/>
            <person name="Macko-Podgorni A."/>
            <person name="Moranska E."/>
            <person name="Grzebelus E."/>
            <person name="Grzebelus D."/>
            <person name="Ashrafi H."/>
            <person name="Zheng Z."/>
            <person name="Cheng S."/>
            <person name="Spooner D."/>
            <person name="Van Deynze A."/>
            <person name="Simon P."/>
        </authorList>
    </citation>
    <scope>NUCLEOTIDE SEQUENCE [LARGE SCALE GENOMIC DNA]</scope>
    <source>
        <tissue evidence="4">Leaf</tissue>
    </source>
</reference>
<evidence type="ECO:0000256" key="1">
    <source>
        <dbReference type="ARBA" id="ARBA00007626"/>
    </source>
</evidence>
<dbReference type="Gramene" id="KZN05584">
    <property type="protein sequence ID" value="KZN05584"/>
    <property type="gene ID" value="DCAR_006421"/>
</dbReference>
<evidence type="ECO:0000256" key="3">
    <source>
        <dbReference type="PROSITE-ProRule" id="PRU00708"/>
    </source>
</evidence>